<accession>A0A2P5HXM3</accession>
<dbReference type="InParanoid" id="A0A2P5HXM3"/>
<sequence>MGQSRPAWRHVLEWTTKLGGVAGGLRSTWVRLRTMGKDNTARAAREKGGRGSVVHLGGETSDGHLSRTATITGSFNTTSRCCGKGDEVCRGGTSNQDLGPDEEAMGENMELVFERGRTLARGVRRSKGGAIHLRWSERSPTLAANPRLLRPRGAR</sequence>
<dbReference type="OrthoDB" id="10366238at2759"/>
<comment type="caution">
    <text evidence="2">The sequence shown here is derived from an EMBL/GenBank/DDBJ whole genome shotgun (WGS) entry which is preliminary data.</text>
</comment>
<reference evidence="2" key="1">
    <citation type="submission" date="2017-09" db="EMBL/GenBank/DDBJ databases">
        <title>Polyketide synthases of a Diaporthe helianthi virulent isolate.</title>
        <authorList>
            <person name="Baroncelli R."/>
        </authorList>
    </citation>
    <scope>NUCLEOTIDE SEQUENCE [LARGE SCALE GENOMIC DNA]</scope>
    <source>
        <strain evidence="2">7/96</strain>
    </source>
</reference>
<keyword evidence="3" id="KW-1185">Reference proteome</keyword>
<dbReference type="EMBL" id="MAVT02000545">
    <property type="protein sequence ID" value="POS75000.1"/>
    <property type="molecule type" value="Genomic_DNA"/>
</dbReference>
<evidence type="ECO:0000313" key="3">
    <source>
        <dbReference type="Proteomes" id="UP000094444"/>
    </source>
</evidence>
<dbReference type="Proteomes" id="UP000094444">
    <property type="component" value="Unassembled WGS sequence"/>
</dbReference>
<evidence type="ECO:0000256" key="1">
    <source>
        <dbReference type="SAM" id="MobiDB-lite"/>
    </source>
</evidence>
<feature type="region of interest" description="Disordered" evidence="1">
    <location>
        <begin position="39"/>
        <end position="67"/>
    </location>
</feature>
<gene>
    <name evidence="2" type="ORF">DHEL01_v206610</name>
</gene>
<protein>
    <submittedName>
        <fullName evidence="2">Uncharacterized protein</fullName>
    </submittedName>
</protein>
<organism evidence="2 3">
    <name type="scientific">Diaporthe helianthi</name>
    <dbReference type="NCBI Taxonomy" id="158607"/>
    <lineage>
        <taxon>Eukaryota</taxon>
        <taxon>Fungi</taxon>
        <taxon>Dikarya</taxon>
        <taxon>Ascomycota</taxon>
        <taxon>Pezizomycotina</taxon>
        <taxon>Sordariomycetes</taxon>
        <taxon>Sordariomycetidae</taxon>
        <taxon>Diaporthales</taxon>
        <taxon>Diaporthaceae</taxon>
        <taxon>Diaporthe</taxon>
    </lineage>
</organism>
<proteinExistence type="predicted"/>
<evidence type="ECO:0000313" key="2">
    <source>
        <dbReference type="EMBL" id="POS75000.1"/>
    </source>
</evidence>
<feature type="compositionally biased region" description="Basic and acidic residues" evidence="1">
    <location>
        <begin position="39"/>
        <end position="49"/>
    </location>
</feature>
<dbReference type="AlphaFoldDB" id="A0A2P5HXM3"/>
<name>A0A2P5HXM3_DIAHE</name>